<dbReference type="SUPFAM" id="SSF50998">
    <property type="entry name" value="Quinoprotein alcohol dehydrogenase-like"/>
    <property type="match status" value="1"/>
</dbReference>
<dbReference type="Gene3D" id="1.10.150.910">
    <property type="match status" value="1"/>
</dbReference>
<dbReference type="EMBL" id="CP151508">
    <property type="protein sequence ID" value="WZN63856.1"/>
    <property type="molecule type" value="Genomic_DNA"/>
</dbReference>
<comment type="similarity">
    <text evidence="2">Belongs to the DDB1 family.</text>
</comment>
<dbReference type="FunFam" id="2.130.10.10:FF:000592">
    <property type="entry name" value="UV-damaged DNA binding protein"/>
    <property type="match status" value="1"/>
</dbReference>
<dbReference type="GO" id="GO:0005634">
    <property type="term" value="C:nucleus"/>
    <property type="evidence" value="ECO:0007669"/>
    <property type="project" value="UniProtKB-SubCell"/>
</dbReference>
<dbReference type="InterPro" id="IPR015943">
    <property type="entry name" value="WD40/YVTN_repeat-like_dom_sf"/>
</dbReference>
<evidence type="ECO:0000313" key="8">
    <source>
        <dbReference type="EMBL" id="WZN63856.1"/>
    </source>
</evidence>
<comment type="subcellular location">
    <subcellularLocation>
        <location evidence="1">Nucleus</location>
    </subcellularLocation>
</comment>
<evidence type="ECO:0000313" key="9">
    <source>
        <dbReference type="Proteomes" id="UP001472866"/>
    </source>
</evidence>
<evidence type="ECO:0000259" key="6">
    <source>
        <dbReference type="Pfam" id="PF10433"/>
    </source>
</evidence>
<keyword evidence="9" id="KW-1185">Reference proteome</keyword>
<dbReference type="FunFam" id="1.10.150.910:FF:000003">
    <property type="entry name" value="DNA damage-binding protein 1a"/>
    <property type="match status" value="1"/>
</dbReference>
<dbReference type="Gene3D" id="2.130.10.10">
    <property type="entry name" value="YVTN repeat-like/Quinoprotein amine dehydrogenase"/>
    <property type="match status" value="3"/>
</dbReference>
<dbReference type="InterPro" id="IPR011047">
    <property type="entry name" value="Quinoprotein_ADH-like_sf"/>
</dbReference>
<dbReference type="Pfam" id="PF10433">
    <property type="entry name" value="Beta-prop_RSE1_1st"/>
    <property type="match status" value="1"/>
</dbReference>
<name>A0AAX4PDJ1_9CHLO</name>
<evidence type="ECO:0000256" key="1">
    <source>
        <dbReference type="ARBA" id="ARBA00004123"/>
    </source>
</evidence>
<feature type="domain" description="RSE1/DDB1/CPSF1 second beta-propeller" evidence="7">
    <location>
        <begin position="393"/>
        <end position="720"/>
    </location>
</feature>
<dbReference type="InterPro" id="IPR018846">
    <property type="entry name" value="Beta-prop_RSE1/DDB1/CPSF1_1st"/>
</dbReference>
<dbReference type="InterPro" id="IPR050358">
    <property type="entry name" value="RSE1/DDB1/CFT1"/>
</dbReference>
<reference evidence="8 9" key="1">
    <citation type="submission" date="2024-03" db="EMBL/GenBank/DDBJ databases">
        <title>Complete genome sequence of the green alga Chloropicon roscoffensis RCC1871.</title>
        <authorList>
            <person name="Lemieux C."/>
            <person name="Pombert J.-F."/>
            <person name="Otis C."/>
            <person name="Turmel M."/>
        </authorList>
    </citation>
    <scope>NUCLEOTIDE SEQUENCE [LARGE SCALE GENOMIC DNA]</scope>
    <source>
        <strain evidence="8 9">RCC1871</strain>
    </source>
</reference>
<evidence type="ECO:0000259" key="7">
    <source>
        <dbReference type="Pfam" id="PF23726"/>
    </source>
</evidence>
<dbReference type="InterPro" id="IPR004871">
    <property type="entry name" value="RSE1/DDB1/CPSF1_C"/>
</dbReference>
<evidence type="ECO:0000256" key="3">
    <source>
        <dbReference type="ARBA" id="ARBA00014577"/>
    </source>
</evidence>
<dbReference type="InterPro" id="IPR058543">
    <property type="entry name" value="Beta-prop_RSE1/DDB1/CPSF1_2nd"/>
</dbReference>
<evidence type="ECO:0000256" key="2">
    <source>
        <dbReference type="ARBA" id="ARBA00007453"/>
    </source>
</evidence>
<dbReference type="Proteomes" id="UP001472866">
    <property type="component" value="Chromosome 08"/>
</dbReference>
<protein>
    <recommendedName>
        <fullName evidence="3">DNA damage-binding protein 1</fullName>
    </recommendedName>
</protein>
<feature type="domain" description="RSE1/DDB1/CPSF1 C-terminal" evidence="5">
    <location>
        <begin position="769"/>
        <end position="1086"/>
    </location>
</feature>
<accession>A0AAX4PDJ1</accession>
<feature type="domain" description="RSE1/DDB1/CPSF1 first beta-propeller" evidence="6">
    <location>
        <begin position="15"/>
        <end position="347"/>
    </location>
</feature>
<evidence type="ECO:0000259" key="5">
    <source>
        <dbReference type="Pfam" id="PF03178"/>
    </source>
</evidence>
<dbReference type="GO" id="GO:0003676">
    <property type="term" value="F:nucleic acid binding"/>
    <property type="evidence" value="ECO:0007669"/>
    <property type="project" value="InterPro"/>
</dbReference>
<keyword evidence="4" id="KW-0539">Nucleus</keyword>
<dbReference type="PANTHER" id="PTHR10644">
    <property type="entry name" value="DNA REPAIR/RNA PROCESSING CPSF FAMILY"/>
    <property type="match status" value="1"/>
</dbReference>
<proteinExistence type="inferred from homology"/>
<organism evidence="8 9">
    <name type="scientific">Chloropicon roscoffensis</name>
    <dbReference type="NCBI Taxonomy" id="1461544"/>
    <lineage>
        <taxon>Eukaryota</taxon>
        <taxon>Viridiplantae</taxon>
        <taxon>Chlorophyta</taxon>
        <taxon>Chloropicophyceae</taxon>
        <taxon>Chloropicales</taxon>
        <taxon>Chloropicaceae</taxon>
        <taxon>Chloropicon</taxon>
    </lineage>
</organism>
<dbReference type="Pfam" id="PF03178">
    <property type="entry name" value="CPSF_A"/>
    <property type="match status" value="1"/>
</dbReference>
<dbReference type="AlphaFoldDB" id="A0AAX4PDJ1"/>
<sequence length="1117" mass="123661">MAYRYICSAHKPTNVTHSCVGNFTSPNDVNLIVVKCTRIEIYLLSADGLQPVTDVPIYGRIATLELFRPPGEDQDLIFMATERYHFCVLAFDPATGELVTRAGGDIQDRIGRPTDGGQVGIIDPDCRMIGLHLYDGLFKVIQIDTTGKLHDAFNIRLEELNVITIKFLYGCEKPTIAILYQDTKSAKHIRTYSINLRDKEFEPGPWDHSNLDMGANVIIPVPTPLGGAIVIGEQTIMYFDGSATSVIPIKQTVTKAYGIVDPDGSRYLLSDITGTLHLLALVHTDQKVTGLKLQQLGKTSVASTLSYLDNGVVFVGSSYGDSQLIRLSATPVAGGPGGGDNFVEVLESFVNLGPIVDFSVAELEHQGQGQVVTCSGVYRDGSLRVIRNGIGINEQASVELPGVKGMWSLRAGGGDMGAGGDAHDKYLLVTFVSDTRVLAINEDDELEETEIAGLDSEEQTLLCANAAGDQILQVTPKEVRLIDATSQVLVESWKPETQMSEEDPTSLRITAATCTGRWLLVALSQGQLVYIELETSKLVVKSRATMPSEISCVDIGPRTQEEGEEENDPKFACLGSWDMNVTVCSLPDLQTICSVPLGVDVIPRSLLVCRLEGILYCMVALGDGHLFTFAVDEQNNYGLTDRKKVLLGTQPMTLKLFTTNGSHHVFAASDRPTVIYSSNKKLLYSNVNLREVSHMSSFNSQAFPECLAFIQDDMMVIGTIDQIQKLHIRTIPLGEQPRRICHQKATHTFGVCTVSTDYESNKEDNEVNFVRLIDDQTFETHAKFQLDFYEHACSIMSMTFEKDENHFYYLVGTAYAPPDEVEPTRGRILVFSVKNSNGNVSLDLVHSKEVKGAVYNLNPFNGKLLAGVNSKIQIYRWQQREEGSWELVNECSHHNHILALYVESRGDFIVVGDLMKSISLLVYKPEEGAIEMLATDFNTNWMTAVHILDDDTYLGAENSFNLFTVKRNSDCASEEYRQKLEVVGQFHMGEFVNRFRKGSLVMQLPDSGVASAETLIFGTVNGVIGIVASLTPEQYQMLHKMEKCLNKVIKGVGGLSHQKWRSFFNERKNEEASGFIDGDLIESYLDLKEERMDEVAQLMGMDADELSKQVEELARLH</sequence>
<dbReference type="Pfam" id="PF23726">
    <property type="entry name" value="Beta-prop_RSE1_2nd"/>
    <property type="match status" value="1"/>
</dbReference>
<evidence type="ECO:0000256" key="4">
    <source>
        <dbReference type="ARBA" id="ARBA00023242"/>
    </source>
</evidence>
<gene>
    <name evidence="8" type="ORF">HKI87_08g54090</name>
</gene>